<dbReference type="Proteomes" id="UP000233100">
    <property type="component" value="Chromosome 12"/>
</dbReference>
<keyword evidence="3" id="KW-1185">Reference proteome</keyword>
<evidence type="ECO:0000256" key="1">
    <source>
        <dbReference type="SAM" id="Phobius"/>
    </source>
</evidence>
<evidence type="ECO:0000313" key="2">
    <source>
        <dbReference type="Ensembl" id="ENSMFAP00000061755.1"/>
    </source>
</evidence>
<keyword evidence="1" id="KW-1133">Transmembrane helix</keyword>
<feature type="transmembrane region" description="Helical" evidence="1">
    <location>
        <begin position="158"/>
        <end position="179"/>
    </location>
</feature>
<accession>A0A7N9D830</accession>
<proteinExistence type="predicted"/>
<evidence type="ECO:0000313" key="3">
    <source>
        <dbReference type="Proteomes" id="UP000233100"/>
    </source>
</evidence>
<sequence length="188" mass="21335">MESQSAAQAGVQRCYLSSRQPLPPRFKRLSCLSFPSSWDYRRPPPHPANFCFLFFGFCFCFCFFEMEFCSVSQFGVQWHNLGSLQPPPPGFKPFSCLSLPSSWDYRHTPPCPVNFCIFSRYKVSLCWPGWSQTPDFMICPSRPPKVLGLQACATMPTLILSFTLKFSIIIICFLAQMFLLGPLTGPLG</sequence>
<name>A0A7N9D830_MACFA</name>
<keyword evidence="1" id="KW-0812">Transmembrane</keyword>
<reference evidence="2" key="3">
    <citation type="submission" date="2025-09" db="UniProtKB">
        <authorList>
            <consortium name="Ensembl"/>
        </authorList>
    </citation>
    <scope>IDENTIFICATION</scope>
</reference>
<organism evidence="2 3">
    <name type="scientific">Macaca fascicularis</name>
    <name type="common">Crab-eating macaque</name>
    <name type="synonym">Cynomolgus monkey</name>
    <dbReference type="NCBI Taxonomy" id="9541"/>
    <lineage>
        <taxon>Eukaryota</taxon>
        <taxon>Metazoa</taxon>
        <taxon>Chordata</taxon>
        <taxon>Craniata</taxon>
        <taxon>Vertebrata</taxon>
        <taxon>Euteleostomi</taxon>
        <taxon>Mammalia</taxon>
        <taxon>Eutheria</taxon>
        <taxon>Euarchontoglires</taxon>
        <taxon>Primates</taxon>
        <taxon>Haplorrhini</taxon>
        <taxon>Catarrhini</taxon>
        <taxon>Cercopithecidae</taxon>
        <taxon>Cercopithecinae</taxon>
        <taxon>Macaca</taxon>
    </lineage>
</organism>
<dbReference type="Ensembl" id="ENSMFAT00000076724.1">
    <property type="protein sequence ID" value="ENSMFAP00000061755.1"/>
    <property type="gene ID" value="ENSMFAG00000062617.1"/>
</dbReference>
<dbReference type="AlphaFoldDB" id="A0A7N9D830"/>
<protein>
    <submittedName>
        <fullName evidence="2">Uncharacterized protein</fullName>
    </submittedName>
</protein>
<reference evidence="2 3" key="1">
    <citation type="submission" date="2013-03" db="EMBL/GenBank/DDBJ databases">
        <authorList>
            <person name="Warren W."/>
            <person name="Wilson R.K."/>
        </authorList>
    </citation>
    <scope>NUCLEOTIDE SEQUENCE</scope>
</reference>
<keyword evidence="1" id="KW-0472">Membrane</keyword>
<dbReference type="GeneTree" id="ENSGT00940000167556"/>
<dbReference type="PANTHER" id="PTHR46254:SF6">
    <property type="entry name" value="HIGH MOBILITY GROUP AT-HOOK 2"/>
    <property type="match status" value="1"/>
</dbReference>
<dbReference type="PANTHER" id="PTHR46254">
    <property type="entry name" value="PROTEIN GVQW1-RELATED"/>
    <property type="match status" value="1"/>
</dbReference>
<feature type="transmembrane region" description="Helical" evidence="1">
    <location>
        <begin position="46"/>
        <end position="64"/>
    </location>
</feature>
<reference evidence="2" key="2">
    <citation type="submission" date="2025-08" db="UniProtKB">
        <authorList>
            <consortium name="Ensembl"/>
        </authorList>
    </citation>
    <scope>IDENTIFICATION</scope>
</reference>